<dbReference type="Proteomes" id="UP000473008">
    <property type="component" value="Unassembled WGS sequence"/>
</dbReference>
<accession>A0A6M1RH90</accession>
<feature type="transmembrane region" description="Helical" evidence="1">
    <location>
        <begin position="36"/>
        <end position="52"/>
    </location>
</feature>
<dbReference type="NCBIfam" id="NF008278">
    <property type="entry name" value="PRK11056.1"/>
    <property type="match status" value="1"/>
</dbReference>
<comment type="caution">
    <text evidence="2">The sequence shown here is derived from an EMBL/GenBank/DDBJ whole genome shotgun (WGS) entry which is preliminary data.</text>
</comment>
<keyword evidence="1" id="KW-0472">Membrane</keyword>
<name>A0A6M1RH90_9GAMM</name>
<dbReference type="AlphaFoldDB" id="A0A6M1RH90"/>
<keyword evidence="1" id="KW-0812">Transmembrane</keyword>
<dbReference type="Pfam" id="PF07226">
    <property type="entry name" value="DUF1422"/>
    <property type="match status" value="1"/>
</dbReference>
<feature type="transmembrane region" description="Helical" evidence="1">
    <location>
        <begin position="64"/>
        <end position="82"/>
    </location>
</feature>
<keyword evidence="1" id="KW-1133">Transmembrane helix</keyword>
<proteinExistence type="predicted"/>
<reference evidence="2 3" key="1">
    <citation type="submission" date="2020-02" db="EMBL/GenBank/DDBJ databases">
        <title>The draft genome of Grimontia sedimenta sp. nov., isolated from benthic sediments near coral reefs south of Kuwait.</title>
        <authorList>
            <person name="Mahmoud H.M."/>
            <person name="Jose L."/>
            <person name="Eapen S."/>
        </authorList>
    </citation>
    <scope>NUCLEOTIDE SEQUENCE [LARGE SCALE GENOMIC DNA]</scope>
    <source>
        <strain evidence="2 3">S25</strain>
    </source>
</reference>
<evidence type="ECO:0000313" key="3">
    <source>
        <dbReference type="Proteomes" id="UP000473008"/>
    </source>
</evidence>
<keyword evidence="3" id="KW-1185">Reference proteome</keyword>
<protein>
    <submittedName>
        <fullName evidence="2">YijD family membrane protein</fullName>
    </submittedName>
</protein>
<dbReference type="RefSeq" id="WP_002539753.1">
    <property type="nucleotide sequence ID" value="NZ_JAALDL010000017.1"/>
</dbReference>
<sequence length="128" mass="14092">MEQNHQSERKFLLLAVVAGLCGSASLATLFVDSVAFSVFPIIAFILAVYCFYQQHVNQPLTEGTPLIAFACFLVGAFGYTAFVRMQVPELGGNFFPIIVTMLLVFWVAFKMGWLSVGGTKKEETPAEE</sequence>
<gene>
    <name evidence="2" type="ORF">G5S52_19375</name>
</gene>
<feature type="transmembrane region" description="Helical" evidence="1">
    <location>
        <begin position="94"/>
        <end position="113"/>
    </location>
</feature>
<evidence type="ECO:0000256" key="1">
    <source>
        <dbReference type="SAM" id="Phobius"/>
    </source>
</evidence>
<dbReference type="EMBL" id="JAALDL010000017">
    <property type="protein sequence ID" value="NGN99720.1"/>
    <property type="molecule type" value="Genomic_DNA"/>
</dbReference>
<dbReference type="InterPro" id="IPR009867">
    <property type="entry name" value="DUF1422"/>
</dbReference>
<evidence type="ECO:0000313" key="2">
    <source>
        <dbReference type="EMBL" id="NGN99720.1"/>
    </source>
</evidence>
<organism evidence="2 3">
    <name type="scientific">Grimontia sedimenti</name>
    <dbReference type="NCBI Taxonomy" id="2711294"/>
    <lineage>
        <taxon>Bacteria</taxon>
        <taxon>Pseudomonadati</taxon>
        <taxon>Pseudomonadota</taxon>
        <taxon>Gammaproteobacteria</taxon>
        <taxon>Vibrionales</taxon>
        <taxon>Vibrionaceae</taxon>
        <taxon>Grimontia</taxon>
    </lineage>
</organism>
<feature type="transmembrane region" description="Helical" evidence="1">
    <location>
        <begin position="12"/>
        <end position="30"/>
    </location>
</feature>